<keyword evidence="3" id="KW-1185">Reference proteome</keyword>
<dbReference type="RefSeq" id="WP_116755894.1">
    <property type="nucleotide sequence ID" value="NZ_JBHUEX010000001.1"/>
</dbReference>
<dbReference type="EMBL" id="QEOP01000001">
    <property type="protein sequence ID" value="PVZ96160.1"/>
    <property type="molecule type" value="Genomic_DNA"/>
</dbReference>
<feature type="compositionally biased region" description="Basic and acidic residues" evidence="1">
    <location>
        <begin position="1"/>
        <end position="14"/>
    </location>
</feature>
<gene>
    <name evidence="2" type="ORF">DDQ50_06945</name>
</gene>
<evidence type="ECO:0000313" key="3">
    <source>
        <dbReference type="Proteomes" id="UP000244893"/>
    </source>
</evidence>
<reference evidence="2 3" key="1">
    <citation type="submission" date="2018-05" db="EMBL/GenBank/DDBJ databases">
        <title>Amnibacterium sp. M8JJ-5, whole genome shotgun sequence.</title>
        <authorList>
            <person name="Tuo L."/>
        </authorList>
    </citation>
    <scope>NUCLEOTIDE SEQUENCE [LARGE SCALE GENOMIC DNA]</scope>
    <source>
        <strain evidence="2 3">M8JJ-5</strain>
    </source>
</reference>
<evidence type="ECO:0000313" key="2">
    <source>
        <dbReference type="EMBL" id="PVZ96160.1"/>
    </source>
</evidence>
<organism evidence="2 3">
    <name type="scientific">Amnibacterium flavum</name>
    <dbReference type="NCBI Taxonomy" id="2173173"/>
    <lineage>
        <taxon>Bacteria</taxon>
        <taxon>Bacillati</taxon>
        <taxon>Actinomycetota</taxon>
        <taxon>Actinomycetes</taxon>
        <taxon>Micrococcales</taxon>
        <taxon>Microbacteriaceae</taxon>
        <taxon>Amnibacterium</taxon>
    </lineage>
</organism>
<proteinExistence type="predicted"/>
<feature type="region of interest" description="Disordered" evidence="1">
    <location>
        <begin position="1"/>
        <end position="81"/>
    </location>
</feature>
<name>A0A2V1HXT4_9MICO</name>
<accession>A0A2V1HXT4</accession>
<evidence type="ECO:0000256" key="1">
    <source>
        <dbReference type="SAM" id="MobiDB-lite"/>
    </source>
</evidence>
<protein>
    <submittedName>
        <fullName evidence="2">Uncharacterized protein</fullName>
    </submittedName>
</protein>
<dbReference type="Proteomes" id="UP000244893">
    <property type="component" value="Unassembled WGS sequence"/>
</dbReference>
<comment type="caution">
    <text evidence="2">The sequence shown here is derived from an EMBL/GenBank/DDBJ whole genome shotgun (WGS) entry which is preliminary data.</text>
</comment>
<sequence length="81" mass="8437">MTETHDEKTLEAKDVAYSPASETETERKQESGTTSEATADSDVDSDDVNVLPGTGGPDDVGDVDVDPSDVSLDGKPFPGHA</sequence>
<dbReference type="AlphaFoldDB" id="A0A2V1HXT4"/>